<comment type="caution">
    <text evidence="1">The sequence shown here is derived from an EMBL/GenBank/DDBJ whole genome shotgun (WGS) entry which is preliminary data.</text>
</comment>
<keyword evidence="2" id="KW-1185">Reference proteome</keyword>
<evidence type="ECO:0000313" key="1">
    <source>
        <dbReference type="EMBL" id="GBP24570.1"/>
    </source>
</evidence>
<dbReference type="AlphaFoldDB" id="A0A4C1UEL8"/>
<proteinExistence type="predicted"/>
<accession>A0A4C1UEL8</accession>
<organism evidence="1 2">
    <name type="scientific">Eumeta variegata</name>
    <name type="common">Bagworm moth</name>
    <name type="synonym">Eumeta japonica</name>
    <dbReference type="NCBI Taxonomy" id="151549"/>
    <lineage>
        <taxon>Eukaryota</taxon>
        <taxon>Metazoa</taxon>
        <taxon>Ecdysozoa</taxon>
        <taxon>Arthropoda</taxon>
        <taxon>Hexapoda</taxon>
        <taxon>Insecta</taxon>
        <taxon>Pterygota</taxon>
        <taxon>Neoptera</taxon>
        <taxon>Endopterygota</taxon>
        <taxon>Lepidoptera</taxon>
        <taxon>Glossata</taxon>
        <taxon>Ditrysia</taxon>
        <taxon>Tineoidea</taxon>
        <taxon>Psychidae</taxon>
        <taxon>Oiketicinae</taxon>
        <taxon>Eumeta</taxon>
    </lineage>
</organism>
<reference evidence="1 2" key="1">
    <citation type="journal article" date="2019" name="Commun. Biol.">
        <title>The bagworm genome reveals a unique fibroin gene that provides high tensile strength.</title>
        <authorList>
            <person name="Kono N."/>
            <person name="Nakamura H."/>
            <person name="Ohtoshi R."/>
            <person name="Tomita M."/>
            <person name="Numata K."/>
            <person name="Arakawa K."/>
        </authorList>
    </citation>
    <scope>NUCLEOTIDE SEQUENCE [LARGE SCALE GENOMIC DNA]</scope>
</reference>
<name>A0A4C1UEL8_EUMVA</name>
<gene>
    <name evidence="1" type="ORF">EVAR_79479_1</name>
</gene>
<dbReference type="EMBL" id="BGZK01000163">
    <property type="protein sequence ID" value="GBP24570.1"/>
    <property type="molecule type" value="Genomic_DNA"/>
</dbReference>
<evidence type="ECO:0000313" key="2">
    <source>
        <dbReference type="Proteomes" id="UP000299102"/>
    </source>
</evidence>
<dbReference type="Proteomes" id="UP000299102">
    <property type="component" value="Unassembled WGS sequence"/>
</dbReference>
<protein>
    <submittedName>
        <fullName evidence="1">Uncharacterized protein</fullName>
    </submittedName>
</protein>
<sequence length="106" mass="12177">MELKWYPIKYEATTFTRDNPEEISKYCRSSKSFHIASAVEGDRAGTRLEHIQTLDLVSVPHMSTRLAPWAVRYNGPLPTRSSDANNITYNLMIKLPSFMHLGFDSR</sequence>